<accession>A0A930V0R6</accession>
<dbReference type="Proteomes" id="UP000656804">
    <property type="component" value="Unassembled WGS sequence"/>
</dbReference>
<feature type="transmembrane region" description="Helical" evidence="1">
    <location>
        <begin position="43"/>
        <end position="62"/>
    </location>
</feature>
<evidence type="ECO:0000313" key="3">
    <source>
        <dbReference type="Proteomes" id="UP000656804"/>
    </source>
</evidence>
<comment type="caution">
    <text evidence="2">The sequence shown here is derived from an EMBL/GenBank/DDBJ whole genome shotgun (WGS) entry which is preliminary data.</text>
</comment>
<protein>
    <submittedName>
        <fullName evidence="2">DUF3017 domain-containing protein</fullName>
    </submittedName>
</protein>
<reference evidence="2" key="1">
    <citation type="submission" date="2020-11" db="EMBL/GenBank/DDBJ databases">
        <title>Nocardioides sp. CBS4Y-1, whole genome shotgun sequence.</title>
        <authorList>
            <person name="Tuo L."/>
        </authorList>
    </citation>
    <scope>NUCLEOTIDE SEQUENCE</scope>
    <source>
        <strain evidence="2">CBS4Y-1</strain>
    </source>
</reference>
<gene>
    <name evidence="2" type="ORF">ISG29_08585</name>
</gene>
<evidence type="ECO:0000256" key="1">
    <source>
        <dbReference type="SAM" id="Phobius"/>
    </source>
</evidence>
<evidence type="ECO:0000313" key="2">
    <source>
        <dbReference type="EMBL" id="MBF4161746.1"/>
    </source>
</evidence>
<feature type="transmembrane region" description="Helical" evidence="1">
    <location>
        <begin position="74"/>
        <end position="96"/>
    </location>
</feature>
<proteinExistence type="predicted"/>
<organism evidence="2 3">
    <name type="scientific">Nocardioides acrostichi</name>
    <dbReference type="NCBI Taxonomy" id="2784339"/>
    <lineage>
        <taxon>Bacteria</taxon>
        <taxon>Bacillati</taxon>
        <taxon>Actinomycetota</taxon>
        <taxon>Actinomycetes</taxon>
        <taxon>Propionibacteriales</taxon>
        <taxon>Nocardioidaceae</taxon>
        <taxon>Nocardioides</taxon>
    </lineage>
</organism>
<name>A0A930V0R6_9ACTN</name>
<dbReference type="AlphaFoldDB" id="A0A930V0R6"/>
<keyword evidence="3" id="KW-1185">Reference proteome</keyword>
<dbReference type="InterPro" id="IPR021385">
    <property type="entry name" value="DUF3017"/>
</dbReference>
<feature type="transmembrane region" description="Helical" evidence="1">
    <location>
        <begin position="20"/>
        <end position="37"/>
    </location>
</feature>
<keyword evidence="1" id="KW-0472">Membrane</keyword>
<dbReference type="Pfam" id="PF11222">
    <property type="entry name" value="DUF3017"/>
    <property type="match status" value="1"/>
</dbReference>
<sequence>MAEEIAEVEERRYPSTLGGALYILVLIAGAVGVAWSGWGDWRIGVTVLAGALLAAALFRLVLPQPDAGMLAVRHRFVDVALFGVVGGVLIFLVRTIPNQPGL</sequence>
<keyword evidence="1" id="KW-1133">Transmembrane helix</keyword>
<keyword evidence="1" id="KW-0812">Transmembrane</keyword>
<dbReference type="EMBL" id="JADIVZ010000003">
    <property type="protein sequence ID" value="MBF4161746.1"/>
    <property type="molecule type" value="Genomic_DNA"/>
</dbReference>